<feature type="non-terminal residue" evidence="13">
    <location>
        <position position="207"/>
    </location>
</feature>
<keyword evidence="10" id="KW-0539">Nucleus</keyword>
<comment type="pathway">
    <text evidence="2">Protein modification; protein sumoylation.</text>
</comment>
<sequence length="207" mass="23013">MNGEAASPGWPQVVRAKLLQQRMKEAKILAVGAGGIGCELLKTLALSGFENVQVVDMDTIETSNLNRQFLFRKRHVGQSKAKVAAEAVQRFRPSCKINAMQANIKEPQYNVGWFKGFDLVLNGLDNLDARRHVNRLCLAAEVPLVESGTAAYLGQVTVHIKGTYECFECQPKATPKTYPVCTIRNTPDKPIHCIVWAKDLLFQRLFG</sequence>
<dbReference type="EMBL" id="JALJOV010000205">
    <property type="protein sequence ID" value="KAK9865924.1"/>
    <property type="molecule type" value="Genomic_DNA"/>
</dbReference>
<dbReference type="InterPro" id="IPR033127">
    <property type="entry name" value="UBQ-activ_enz_E1_Cys_AS"/>
</dbReference>
<dbReference type="Gene3D" id="3.40.50.720">
    <property type="entry name" value="NAD(P)-binding Rossmann-like Domain"/>
    <property type="match status" value="1"/>
</dbReference>
<evidence type="ECO:0000256" key="11">
    <source>
        <dbReference type="PROSITE-ProRule" id="PRU10132"/>
    </source>
</evidence>
<dbReference type="GO" id="GO:0005524">
    <property type="term" value="F:ATP binding"/>
    <property type="evidence" value="ECO:0007669"/>
    <property type="project" value="UniProtKB-KW"/>
</dbReference>
<evidence type="ECO:0000256" key="9">
    <source>
        <dbReference type="ARBA" id="ARBA00022840"/>
    </source>
</evidence>
<protein>
    <recommendedName>
        <fullName evidence="12">THIF-type NAD/FAD binding fold domain-containing protein</fullName>
    </recommendedName>
</protein>
<keyword evidence="7" id="KW-0833">Ubl conjugation pathway</keyword>
<evidence type="ECO:0000256" key="7">
    <source>
        <dbReference type="ARBA" id="ARBA00022786"/>
    </source>
</evidence>
<evidence type="ECO:0000256" key="10">
    <source>
        <dbReference type="ARBA" id="ARBA00023242"/>
    </source>
</evidence>
<dbReference type="GO" id="GO:0019948">
    <property type="term" value="F:SUMO activating enzyme activity"/>
    <property type="evidence" value="ECO:0007669"/>
    <property type="project" value="TreeGrafter"/>
</dbReference>
<evidence type="ECO:0000313" key="14">
    <source>
        <dbReference type="Proteomes" id="UP001485043"/>
    </source>
</evidence>
<evidence type="ECO:0000259" key="12">
    <source>
        <dbReference type="Pfam" id="PF00899"/>
    </source>
</evidence>
<dbReference type="PROSITE" id="PS00865">
    <property type="entry name" value="UBIQUITIN_ACTIVAT_2"/>
    <property type="match status" value="1"/>
</dbReference>
<gene>
    <name evidence="13" type="ORF">WJX84_004283</name>
</gene>
<evidence type="ECO:0000256" key="5">
    <source>
        <dbReference type="ARBA" id="ARBA00022723"/>
    </source>
</evidence>
<dbReference type="GO" id="GO:0016925">
    <property type="term" value="P:protein sumoylation"/>
    <property type="evidence" value="ECO:0007669"/>
    <property type="project" value="TreeGrafter"/>
</dbReference>
<evidence type="ECO:0000256" key="4">
    <source>
        <dbReference type="ARBA" id="ARBA00022679"/>
    </source>
</evidence>
<evidence type="ECO:0000256" key="3">
    <source>
        <dbReference type="ARBA" id="ARBA00005673"/>
    </source>
</evidence>
<reference evidence="13 14" key="1">
    <citation type="journal article" date="2024" name="Nat. Commun.">
        <title>Phylogenomics reveals the evolutionary origins of lichenization in chlorophyte algae.</title>
        <authorList>
            <person name="Puginier C."/>
            <person name="Libourel C."/>
            <person name="Otte J."/>
            <person name="Skaloud P."/>
            <person name="Haon M."/>
            <person name="Grisel S."/>
            <person name="Petersen M."/>
            <person name="Berrin J.G."/>
            <person name="Delaux P.M."/>
            <person name="Dal Grande F."/>
            <person name="Keller J."/>
        </authorList>
    </citation>
    <scope>NUCLEOTIDE SEQUENCE [LARGE SCALE GENOMIC DNA]</scope>
    <source>
        <strain evidence="13 14">SAG 2523</strain>
    </source>
</reference>
<dbReference type="Pfam" id="PF00899">
    <property type="entry name" value="ThiF"/>
    <property type="match status" value="1"/>
</dbReference>
<accession>A0AAW1T8S0</accession>
<dbReference type="InterPro" id="IPR045886">
    <property type="entry name" value="ThiF/MoeB/HesA"/>
</dbReference>
<dbReference type="GO" id="GO:0016740">
    <property type="term" value="F:transferase activity"/>
    <property type="evidence" value="ECO:0007669"/>
    <property type="project" value="UniProtKB-KW"/>
</dbReference>
<dbReference type="GO" id="GO:0005737">
    <property type="term" value="C:cytoplasm"/>
    <property type="evidence" value="ECO:0007669"/>
    <property type="project" value="TreeGrafter"/>
</dbReference>
<comment type="similarity">
    <text evidence="3">Belongs to the ubiquitin-activating E1 family.</text>
</comment>
<dbReference type="PANTHER" id="PTHR10953:SF5">
    <property type="entry name" value="SUMO-ACTIVATING ENZYME SUBUNIT 2"/>
    <property type="match status" value="1"/>
</dbReference>
<dbReference type="PANTHER" id="PTHR10953">
    <property type="entry name" value="UBIQUITIN-ACTIVATING ENZYME E1"/>
    <property type="match status" value="1"/>
</dbReference>
<dbReference type="InterPro" id="IPR035985">
    <property type="entry name" value="Ubiquitin-activating_enz"/>
</dbReference>
<evidence type="ECO:0000256" key="6">
    <source>
        <dbReference type="ARBA" id="ARBA00022741"/>
    </source>
</evidence>
<keyword evidence="6" id="KW-0547">Nucleotide-binding</keyword>
<comment type="subcellular location">
    <subcellularLocation>
        <location evidence="1">Nucleus</location>
    </subcellularLocation>
</comment>
<name>A0AAW1T8S0_9CHLO</name>
<feature type="active site" description="Glycyl thioester intermediate" evidence="11">
    <location>
        <position position="181"/>
    </location>
</feature>
<keyword evidence="9" id="KW-0067">ATP-binding</keyword>
<organism evidence="13 14">
    <name type="scientific">Apatococcus fuscideae</name>
    <dbReference type="NCBI Taxonomy" id="2026836"/>
    <lineage>
        <taxon>Eukaryota</taxon>
        <taxon>Viridiplantae</taxon>
        <taxon>Chlorophyta</taxon>
        <taxon>core chlorophytes</taxon>
        <taxon>Trebouxiophyceae</taxon>
        <taxon>Chlorellales</taxon>
        <taxon>Chlorellaceae</taxon>
        <taxon>Apatococcus</taxon>
    </lineage>
</organism>
<keyword evidence="8" id="KW-0862">Zinc</keyword>
<keyword evidence="14" id="KW-1185">Reference proteome</keyword>
<evidence type="ECO:0000256" key="2">
    <source>
        <dbReference type="ARBA" id="ARBA00004718"/>
    </source>
</evidence>
<dbReference type="Proteomes" id="UP001485043">
    <property type="component" value="Unassembled WGS sequence"/>
</dbReference>
<keyword evidence="4" id="KW-0808">Transferase</keyword>
<dbReference type="GO" id="GO:0046872">
    <property type="term" value="F:metal ion binding"/>
    <property type="evidence" value="ECO:0007669"/>
    <property type="project" value="UniProtKB-KW"/>
</dbReference>
<evidence type="ECO:0000313" key="13">
    <source>
        <dbReference type="EMBL" id="KAK9865924.1"/>
    </source>
</evidence>
<keyword evidence="5" id="KW-0479">Metal-binding</keyword>
<feature type="domain" description="THIF-type NAD/FAD binding fold" evidence="12">
    <location>
        <begin position="18"/>
        <end position="186"/>
    </location>
</feature>
<dbReference type="InterPro" id="IPR000594">
    <property type="entry name" value="ThiF_NAD_FAD-bd"/>
</dbReference>
<dbReference type="AlphaFoldDB" id="A0AAW1T8S0"/>
<dbReference type="FunFam" id="3.40.50.720:FF:000618">
    <property type="entry name" value="SUMO-activating enzyme subunit 2"/>
    <property type="match status" value="1"/>
</dbReference>
<dbReference type="GO" id="GO:0031510">
    <property type="term" value="C:SUMO activating enzyme complex"/>
    <property type="evidence" value="ECO:0007669"/>
    <property type="project" value="TreeGrafter"/>
</dbReference>
<dbReference type="SUPFAM" id="SSF69572">
    <property type="entry name" value="Activating enzymes of the ubiquitin-like proteins"/>
    <property type="match status" value="1"/>
</dbReference>
<comment type="caution">
    <text evidence="13">The sequence shown here is derived from an EMBL/GenBank/DDBJ whole genome shotgun (WGS) entry which is preliminary data.</text>
</comment>
<proteinExistence type="inferred from homology"/>
<evidence type="ECO:0000256" key="1">
    <source>
        <dbReference type="ARBA" id="ARBA00004123"/>
    </source>
</evidence>
<dbReference type="FunFam" id="3.50.50.80:FF:000002">
    <property type="entry name" value="SUMO-activating enzyme subunit 2"/>
    <property type="match status" value="1"/>
</dbReference>
<evidence type="ECO:0000256" key="8">
    <source>
        <dbReference type="ARBA" id="ARBA00022833"/>
    </source>
</evidence>